<name>A0A022RDY4_ERYGU</name>
<dbReference type="InterPro" id="IPR004265">
    <property type="entry name" value="Dirigent"/>
</dbReference>
<comment type="subunit">
    <text evidence="2 4">Homodimer.</text>
</comment>
<gene>
    <name evidence="5" type="ORF">MIMGU_mgv1a022110mg</name>
</gene>
<evidence type="ECO:0000256" key="4">
    <source>
        <dbReference type="RuleBase" id="RU363099"/>
    </source>
</evidence>
<dbReference type="Proteomes" id="UP000030748">
    <property type="component" value="Unassembled WGS sequence"/>
</dbReference>
<keyword evidence="4" id="KW-0052">Apoplast</keyword>
<evidence type="ECO:0000256" key="3">
    <source>
        <dbReference type="ARBA" id="ARBA00022525"/>
    </source>
</evidence>
<comment type="function">
    <text evidence="4">Dirigent proteins impart stereoselectivity on the phenoxy radical-coupling reaction, yielding optically active lignans from two molecules of coniferyl alcohol in the biosynthesis of lignans, flavonolignans, and alkaloids and thus plays a central role in plant secondary metabolism.</text>
</comment>
<evidence type="ECO:0000313" key="6">
    <source>
        <dbReference type="Proteomes" id="UP000030748"/>
    </source>
</evidence>
<dbReference type="AlphaFoldDB" id="A0A022RDY4"/>
<keyword evidence="4" id="KW-0732">Signal</keyword>
<keyword evidence="6" id="KW-1185">Reference proteome</keyword>
<dbReference type="GO" id="GO:0009699">
    <property type="term" value="P:phenylpropanoid biosynthetic process"/>
    <property type="evidence" value="ECO:0007669"/>
    <property type="project" value="UniProtKB-ARBA"/>
</dbReference>
<evidence type="ECO:0000256" key="2">
    <source>
        <dbReference type="ARBA" id="ARBA00011738"/>
    </source>
</evidence>
<keyword evidence="3 4" id="KW-0964">Secreted</keyword>
<feature type="signal peptide" evidence="4">
    <location>
        <begin position="1"/>
        <end position="20"/>
    </location>
</feature>
<dbReference type="STRING" id="4155.A0A022RDY4"/>
<dbReference type="Pfam" id="PF03018">
    <property type="entry name" value="Dirigent"/>
    <property type="match status" value="2"/>
</dbReference>
<dbReference type="InterPro" id="IPR044859">
    <property type="entry name" value="Allene_oxi_cyc_Dirigent"/>
</dbReference>
<dbReference type="eggNOG" id="ENOG502RY4Y">
    <property type="taxonomic scope" value="Eukaryota"/>
</dbReference>
<proteinExistence type="inferred from homology"/>
<dbReference type="Gene3D" id="2.40.480.10">
    <property type="entry name" value="Allene oxide cyclase-like"/>
    <property type="match status" value="2"/>
</dbReference>
<comment type="subcellular location">
    <subcellularLocation>
        <location evidence="4">Secreted</location>
        <location evidence="4">Extracellular space</location>
        <location evidence="4">Apoplast</location>
    </subcellularLocation>
</comment>
<dbReference type="EMBL" id="KI630513">
    <property type="protein sequence ID" value="EYU37928.1"/>
    <property type="molecule type" value="Genomic_DNA"/>
</dbReference>
<dbReference type="GO" id="GO:0048046">
    <property type="term" value="C:apoplast"/>
    <property type="evidence" value="ECO:0007669"/>
    <property type="project" value="UniProtKB-SubCell"/>
</dbReference>
<protein>
    <recommendedName>
        <fullName evidence="4">Dirigent protein</fullName>
    </recommendedName>
</protein>
<accession>A0A022RDY4</accession>
<comment type="similarity">
    <text evidence="1 4">Belongs to the plant dirigent protein family.</text>
</comment>
<evidence type="ECO:0000256" key="1">
    <source>
        <dbReference type="ARBA" id="ARBA00010746"/>
    </source>
</evidence>
<feature type="non-terminal residue" evidence="5">
    <location>
        <position position="366"/>
    </location>
</feature>
<organism evidence="5 6">
    <name type="scientific">Erythranthe guttata</name>
    <name type="common">Yellow monkey flower</name>
    <name type="synonym">Mimulus guttatus</name>
    <dbReference type="NCBI Taxonomy" id="4155"/>
    <lineage>
        <taxon>Eukaryota</taxon>
        <taxon>Viridiplantae</taxon>
        <taxon>Streptophyta</taxon>
        <taxon>Embryophyta</taxon>
        <taxon>Tracheophyta</taxon>
        <taxon>Spermatophyta</taxon>
        <taxon>Magnoliopsida</taxon>
        <taxon>eudicotyledons</taxon>
        <taxon>Gunneridae</taxon>
        <taxon>Pentapetalae</taxon>
        <taxon>asterids</taxon>
        <taxon>lamiids</taxon>
        <taxon>Lamiales</taxon>
        <taxon>Phrymaceae</taxon>
        <taxon>Erythranthe</taxon>
    </lineage>
</organism>
<sequence length="366" mass="39830">MATFINLLQILIFLVTAINASDDDVTWAKRVVTKNEVITTLQFYFHDKLSGQNPTAIRIAQSSQTNNNSSTLFGMLMMIDDPLTVGPDPASKIVGRARGMYGSAGQTDFGLIMVLSYGFLDGIYDGSSFSMLSINPVMQPVREMAIVGGTGLFRLARGYAIAHTYMADPATGDAVVGYNVTIATYKNIANCSYFIICTYPTATISITRAHEEEAWFRNIRGVKESLAVVHFYVQDVLGGSNPTVYEVARASITANSTTSFGQVRVLDDRMTAGPEANSATVGRLQGLITFADLETSALAMNLNFYFTSGEYNGSTLCILGRNQIMNAQREFPVVGGTGAFRFARGYALSSTYSYDVETNYGVLEYT</sequence>
<feature type="chain" id="PRO_5008190037" description="Dirigent protein" evidence="4">
    <location>
        <begin position="21"/>
        <end position="366"/>
    </location>
</feature>
<dbReference type="PANTHER" id="PTHR21495">
    <property type="entry name" value="NUCLEOPORIN-RELATED"/>
    <property type="match status" value="1"/>
</dbReference>
<reference evidence="5 6" key="1">
    <citation type="journal article" date="2013" name="Proc. Natl. Acad. Sci. U.S.A.">
        <title>Fine-scale variation in meiotic recombination in Mimulus inferred from population shotgun sequencing.</title>
        <authorList>
            <person name="Hellsten U."/>
            <person name="Wright K.M."/>
            <person name="Jenkins J."/>
            <person name="Shu S."/>
            <person name="Yuan Y."/>
            <person name="Wessler S.R."/>
            <person name="Schmutz J."/>
            <person name="Willis J.H."/>
            <person name="Rokhsar D.S."/>
        </authorList>
    </citation>
    <scope>NUCLEOTIDE SEQUENCE [LARGE SCALE GENOMIC DNA]</scope>
    <source>
        <strain evidence="6">cv. DUN x IM62</strain>
    </source>
</reference>
<evidence type="ECO:0000313" key="5">
    <source>
        <dbReference type="EMBL" id="EYU37928.1"/>
    </source>
</evidence>